<protein>
    <submittedName>
        <fullName evidence="2">Unannotated protein</fullName>
    </submittedName>
</protein>
<dbReference type="Pfam" id="PF13336">
    <property type="entry name" value="AcetylCoA_hyd_C"/>
    <property type="match status" value="1"/>
</dbReference>
<dbReference type="PANTHER" id="PTHR21432">
    <property type="entry name" value="ACETYL-COA HYDROLASE-RELATED"/>
    <property type="match status" value="1"/>
</dbReference>
<dbReference type="InterPro" id="IPR046433">
    <property type="entry name" value="ActCoA_hydro"/>
</dbReference>
<dbReference type="GO" id="GO:0008775">
    <property type="term" value="F:acetate CoA-transferase activity"/>
    <property type="evidence" value="ECO:0007669"/>
    <property type="project" value="InterPro"/>
</dbReference>
<name>A0A6J6GX11_9ZZZZ</name>
<dbReference type="InterPro" id="IPR026888">
    <property type="entry name" value="AcetylCoA_hyd_C"/>
</dbReference>
<dbReference type="GO" id="GO:0006083">
    <property type="term" value="P:acetate metabolic process"/>
    <property type="evidence" value="ECO:0007669"/>
    <property type="project" value="InterPro"/>
</dbReference>
<gene>
    <name evidence="2" type="ORF">UFOPK1874_00107</name>
</gene>
<dbReference type="Gene3D" id="3.40.1080.20">
    <property type="entry name" value="Acetyl-CoA hydrolase/transferase C-terminal domain"/>
    <property type="match status" value="1"/>
</dbReference>
<evidence type="ECO:0000313" key="2">
    <source>
        <dbReference type="EMBL" id="CAB4605901.1"/>
    </source>
</evidence>
<dbReference type="Gene3D" id="3.30.750.70">
    <property type="entry name" value="4-hydroxybutyrate coenzyme like domains"/>
    <property type="match status" value="1"/>
</dbReference>
<reference evidence="2" key="1">
    <citation type="submission" date="2020-05" db="EMBL/GenBank/DDBJ databases">
        <authorList>
            <person name="Chiriac C."/>
            <person name="Salcher M."/>
            <person name="Ghai R."/>
            <person name="Kavagutti S V."/>
        </authorList>
    </citation>
    <scope>NUCLEOTIDE SEQUENCE</scope>
</reference>
<organism evidence="2">
    <name type="scientific">freshwater metagenome</name>
    <dbReference type="NCBI Taxonomy" id="449393"/>
    <lineage>
        <taxon>unclassified sequences</taxon>
        <taxon>metagenomes</taxon>
        <taxon>ecological metagenomes</taxon>
    </lineage>
</organism>
<dbReference type="InterPro" id="IPR038460">
    <property type="entry name" value="AcetylCoA_hyd_C_sf"/>
</dbReference>
<dbReference type="Gene3D" id="3.40.1080.10">
    <property type="entry name" value="Glutaconate Coenzyme A-transferase"/>
    <property type="match status" value="1"/>
</dbReference>
<dbReference type="EMBL" id="CAEZUX010000004">
    <property type="protein sequence ID" value="CAB4605901.1"/>
    <property type="molecule type" value="Genomic_DNA"/>
</dbReference>
<dbReference type="PANTHER" id="PTHR21432:SF20">
    <property type="entry name" value="ACETYL-COA HYDROLASE"/>
    <property type="match status" value="1"/>
</dbReference>
<evidence type="ECO:0000259" key="1">
    <source>
        <dbReference type="Pfam" id="PF13336"/>
    </source>
</evidence>
<dbReference type="SUPFAM" id="SSF100950">
    <property type="entry name" value="NagB/RpiA/CoA transferase-like"/>
    <property type="match status" value="1"/>
</dbReference>
<proteinExistence type="predicted"/>
<sequence>MKSLPDGNLNHYLRTMGHMASMELADAVALIRPTDTMAVPLGPGVPGGFMHALGERTDFENLQIFGALMPDLYGVLAQKGVHYRSGFFGPAERFLRDTGASIDYVPADFRRFEPILEWLKPRVIATAGSPPVDGWVSLSVHAGASVDEINRAIADPDRILIVEVSEKFPRTVGVMPEYPHRIHVDHIDALITTDREPLNLADAPPTEAELTIAQYALSFIRSGCTLQTGIGGIPNQIATFLANGDLGDFGVHSEMFTTGLMRLHQAGKVTNNKGNEFDGFSPTTFAAGIPELYEWLHENDSVRFLPVKVVNSPERIATNRDMVSINGAIAVDLSGQVMADTINGKQFSGVGGHEDFVAGPGLNLSGRSLICLPSTSMVDGVLTSRILPQFPAGSVVSTPRHQLDIIITEYGIAELEGRSIRERSRALAMIGHPQFRDELLANAEQWPKD</sequence>
<accession>A0A6J6GX11</accession>
<dbReference type="InterPro" id="IPR037171">
    <property type="entry name" value="NagB/RpiA_transferase-like"/>
</dbReference>
<dbReference type="AlphaFoldDB" id="A0A6J6GX11"/>
<feature type="domain" description="Acetyl-CoA hydrolase/transferase C-terminal" evidence="1">
    <location>
        <begin position="288"/>
        <end position="443"/>
    </location>
</feature>